<keyword evidence="1" id="KW-0732">Signal</keyword>
<dbReference type="OrthoDB" id="6293673at2"/>
<keyword evidence="3" id="KW-1185">Reference proteome</keyword>
<organism evidence="2 3">
    <name type="scientific">Rheinheimera riviphila</name>
    <dbReference type="NCBI Taxonomy" id="1834037"/>
    <lineage>
        <taxon>Bacteria</taxon>
        <taxon>Pseudomonadati</taxon>
        <taxon>Pseudomonadota</taxon>
        <taxon>Gammaproteobacteria</taxon>
        <taxon>Chromatiales</taxon>
        <taxon>Chromatiaceae</taxon>
        <taxon>Rheinheimera</taxon>
    </lineage>
</organism>
<gene>
    <name evidence="2" type="ORF">EOE67_01195</name>
</gene>
<accession>A0A437R503</accession>
<dbReference type="Proteomes" id="UP000283077">
    <property type="component" value="Unassembled WGS sequence"/>
</dbReference>
<evidence type="ECO:0000256" key="1">
    <source>
        <dbReference type="SAM" id="SignalP"/>
    </source>
</evidence>
<dbReference type="AlphaFoldDB" id="A0A437R503"/>
<reference evidence="2 3" key="1">
    <citation type="submission" date="2019-01" db="EMBL/GenBank/DDBJ databases">
        <authorList>
            <person name="Chen W.-M."/>
        </authorList>
    </citation>
    <scope>NUCLEOTIDE SEQUENCE [LARGE SCALE GENOMIC DNA]</scope>
    <source>
        <strain evidence="2 3">KYPC3</strain>
    </source>
</reference>
<feature type="chain" id="PRO_5019078587" description="DUF3011 domain-containing protein" evidence="1">
    <location>
        <begin position="20"/>
        <end position="150"/>
    </location>
</feature>
<feature type="signal peptide" evidence="1">
    <location>
        <begin position="1"/>
        <end position="19"/>
    </location>
</feature>
<protein>
    <recommendedName>
        <fullName evidence="4">DUF3011 domain-containing protein</fullName>
    </recommendedName>
</protein>
<evidence type="ECO:0000313" key="2">
    <source>
        <dbReference type="EMBL" id="RVU41844.1"/>
    </source>
</evidence>
<evidence type="ECO:0000313" key="3">
    <source>
        <dbReference type="Proteomes" id="UP000283077"/>
    </source>
</evidence>
<dbReference type="RefSeq" id="WP_127697229.1">
    <property type="nucleotide sequence ID" value="NZ_SACS01000001.1"/>
</dbReference>
<evidence type="ECO:0008006" key="4">
    <source>
        <dbReference type="Google" id="ProtNLM"/>
    </source>
</evidence>
<dbReference type="EMBL" id="SACS01000001">
    <property type="protein sequence ID" value="RVU41844.1"/>
    <property type="molecule type" value="Genomic_DNA"/>
</dbReference>
<comment type="caution">
    <text evidence="2">The sequence shown here is derived from an EMBL/GenBank/DDBJ whole genome shotgun (WGS) entry which is preliminary data.</text>
</comment>
<proteinExistence type="predicted"/>
<name>A0A437R503_9GAMM</name>
<sequence length="150" mass="17106">MMLKSIAIATLLFSTGAIAADKTTSMSVEEFQQSHVIQNCGYWVEREIEVCDERVVYDNEAYKQCNYNRTYTTSPSMFPTTYSISMAVNAQCYNDKTLGVPGHTPHAVYALSGEEIKYRQVSRTERYNCRIETRMVWVPGNPRTCGNPDY</sequence>